<keyword evidence="2 5" id="KW-0808">Transferase</keyword>
<comment type="similarity">
    <text evidence="5 6">Belongs to the LipB family.</text>
</comment>
<evidence type="ECO:0000259" key="7">
    <source>
        <dbReference type="PROSITE" id="PS51733"/>
    </source>
</evidence>
<feature type="domain" description="BPL/LPL catalytic" evidence="7">
    <location>
        <begin position="31"/>
        <end position="212"/>
    </location>
</feature>
<dbReference type="PANTHER" id="PTHR10993:SF7">
    <property type="entry name" value="LIPOYLTRANSFERASE 2, MITOCHONDRIAL-RELATED"/>
    <property type="match status" value="1"/>
</dbReference>
<evidence type="ECO:0000256" key="3">
    <source>
        <dbReference type="ARBA" id="ARBA00023315"/>
    </source>
</evidence>
<evidence type="ECO:0000256" key="4">
    <source>
        <dbReference type="ARBA" id="ARBA00024732"/>
    </source>
</evidence>
<dbReference type="InterPro" id="IPR004143">
    <property type="entry name" value="BPL_LPL_catalytic"/>
</dbReference>
<feature type="binding site" evidence="5">
    <location>
        <begin position="143"/>
        <end position="145"/>
    </location>
    <ligand>
        <name>substrate</name>
    </ligand>
</feature>
<protein>
    <recommendedName>
        <fullName evidence="5 6">Octanoyltransferase</fullName>
        <ecNumber evidence="5 6">2.3.1.181</ecNumber>
    </recommendedName>
    <alternativeName>
        <fullName evidence="5">Lipoate-protein ligase B</fullName>
    </alternativeName>
    <alternativeName>
        <fullName evidence="5">Lipoyl/octanoyl transferase</fullName>
    </alternativeName>
    <alternativeName>
        <fullName evidence="5">Octanoyl-[acyl-carrier-protein]-protein N-octanoyltransferase</fullName>
    </alternativeName>
</protein>
<name>A0ABM7PHF1_9BACT</name>
<dbReference type="CDD" id="cd16444">
    <property type="entry name" value="LipB"/>
    <property type="match status" value="1"/>
</dbReference>
<dbReference type="SUPFAM" id="SSF55681">
    <property type="entry name" value="Class II aaRS and biotin synthetases"/>
    <property type="match status" value="1"/>
</dbReference>
<comment type="pathway">
    <text evidence="1 5 6">Protein modification; protein lipoylation via endogenous pathway; protein N(6)-(lipoyl)lysine from octanoyl-[acyl-carrier-protein]: step 1/2.</text>
</comment>
<keyword evidence="9" id="KW-1185">Reference proteome</keyword>
<dbReference type="InterPro" id="IPR045864">
    <property type="entry name" value="aa-tRNA-synth_II/BPL/LPL"/>
</dbReference>
<evidence type="ECO:0000256" key="2">
    <source>
        <dbReference type="ARBA" id="ARBA00022679"/>
    </source>
</evidence>
<gene>
    <name evidence="8" type="primary">lipB_2</name>
    <name evidence="5" type="synonym">lipB</name>
    <name evidence="8" type="ORF">DSLASN_21520</name>
</gene>
<keyword evidence="3 5" id="KW-0012">Acyltransferase</keyword>
<comment type="miscellaneous">
    <text evidence="5">In the reaction, the free carboxyl group of octanoic acid is attached via an amide linkage to the epsilon-amino group of a specific lysine residue of lipoyl domains of lipoate-dependent enzymes.</text>
</comment>
<feature type="active site" description="Acyl-thioester intermediate" evidence="5">
    <location>
        <position position="174"/>
    </location>
</feature>
<feature type="binding site" evidence="5">
    <location>
        <begin position="156"/>
        <end position="158"/>
    </location>
    <ligand>
        <name>substrate</name>
    </ligand>
</feature>
<comment type="function">
    <text evidence="4 5 6">Catalyzes the transfer of endogenously produced octanoic acid from octanoyl-acyl-carrier-protein onto the lipoyl domains of lipoate-dependent enzymes. Lipoyl-ACP can also act as a substrate although octanoyl-ACP is likely to be the physiological substrate.</text>
</comment>
<dbReference type="InterPro" id="IPR000544">
    <property type="entry name" value="Octanoyltransferase"/>
</dbReference>
<feature type="site" description="Lowers pKa of active site Cys" evidence="5">
    <location>
        <position position="140"/>
    </location>
</feature>
<dbReference type="Pfam" id="PF21948">
    <property type="entry name" value="LplA-B_cat"/>
    <property type="match status" value="1"/>
</dbReference>
<dbReference type="PROSITE" id="PS51733">
    <property type="entry name" value="BPL_LPL_CATALYTIC"/>
    <property type="match status" value="1"/>
</dbReference>
<proteinExistence type="inferred from homology"/>
<dbReference type="PROSITE" id="PS01313">
    <property type="entry name" value="LIPB"/>
    <property type="match status" value="1"/>
</dbReference>
<keyword evidence="5" id="KW-0963">Cytoplasm</keyword>
<dbReference type="HAMAP" id="MF_00013">
    <property type="entry name" value="LipB"/>
    <property type="match status" value="1"/>
</dbReference>
<reference evidence="8 9" key="1">
    <citation type="submission" date="2021-02" db="EMBL/GenBank/DDBJ databases">
        <title>Complete genome of Desulfoluna sp. strain ASN36.</title>
        <authorList>
            <person name="Takahashi A."/>
            <person name="Kojima H."/>
            <person name="Fukui M."/>
        </authorList>
    </citation>
    <scope>NUCLEOTIDE SEQUENCE [LARGE SCALE GENOMIC DNA]</scope>
    <source>
        <strain evidence="8 9">ASN36</strain>
    </source>
</reference>
<sequence length="224" mass="24268">MKGLLLELPLTAYEEVHVLQKRLVAERASGRLDRDVVIIVEHPAVYTLGKRGGRENLIVSEAFLAEKGISVVQTERGGNITWHGPGQLVAYPIVHLEKARMGVADFVEFLEGVMVKTLASLGVTARGDEVNRGAWVGAAKIGSVGIRVTEGVSFHGLALNVAPDLTCFSWINPCGLTISITTAEKELGHKVSMEMARVEMKQKFADLFSDGLSEVTLADLGCEW</sequence>
<evidence type="ECO:0000256" key="1">
    <source>
        <dbReference type="ARBA" id="ARBA00004821"/>
    </source>
</evidence>
<dbReference type="NCBIfam" id="TIGR00214">
    <property type="entry name" value="lipB"/>
    <property type="match status" value="1"/>
</dbReference>
<dbReference type="EMBL" id="AP024488">
    <property type="protein sequence ID" value="BCS96520.1"/>
    <property type="molecule type" value="Genomic_DNA"/>
</dbReference>
<accession>A0ABM7PHF1</accession>
<dbReference type="EC" id="2.3.1.181" evidence="5 6"/>
<dbReference type="InterPro" id="IPR020605">
    <property type="entry name" value="Octanoyltransferase_CS"/>
</dbReference>
<dbReference type="NCBIfam" id="NF010925">
    <property type="entry name" value="PRK14345.1"/>
    <property type="match status" value="1"/>
</dbReference>
<evidence type="ECO:0000313" key="9">
    <source>
        <dbReference type="Proteomes" id="UP001320148"/>
    </source>
</evidence>
<dbReference type="RefSeq" id="WP_236892828.1">
    <property type="nucleotide sequence ID" value="NZ_AP024488.1"/>
</dbReference>
<organism evidence="8 9">
    <name type="scientific">Desulfoluna limicola</name>
    <dbReference type="NCBI Taxonomy" id="2810562"/>
    <lineage>
        <taxon>Bacteria</taxon>
        <taxon>Pseudomonadati</taxon>
        <taxon>Thermodesulfobacteriota</taxon>
        <taxon>Desulfobacteria</taxon>
        <taxon>Desulfobacterales</taxon>
        <taxon>Desulfolunaceae</taxon>
        <taxon>Desulfoluna</taxon>
    </lineage>
</organism>
<comment type="catalytic activity">
    <reaction evidence="5 6">
        <text>octanoyl-[ACP] + L-lysyl-[protein] = N(6)-octanoyl-L-lysyl-[protein] + holo-[ACP] + H(+)</text>
        <dbReference type="Rhea" id="RHEA:17665"/>
        <dbReference type="Rhea" id="RHEA-COMP:9636"/>
        <dbReference type="Rhea" id="RHEA-COMP:9685"/>
        <dbReference type="Rhea" id="RHEA-COMP:9752"/>
        <dbReference type="Rhea" id="RHEA-COMP:9928"/>
        <dbReference type="ChEBI" id="CHEBI:15378"/>
        <dbReference type="ChEBI" id="CHEBI:29969"/>
        <dbReference type="ChEBI" id="CHEBI:64479"/>
        <dbReference type="ChEBI" id="CHEBI:78463"/>
        <dbReference type="ChEBI" id="CHEBI:78809"/>
        <dbReference type="EC" id="2.3.1.181"/>
    </reaction>
</comment>
<dbReference type="PIRSF" id="PIRSF016262">
    <property type="entry name" value="LPLase"/>
    <property type="match status" value="1"/>
</dbReference>
<dbReference type="Proteomes" id="UP001320148">
    <property type="component" value="Chromosome"/>
</dbReference>
<evidence type="ECO:0000256" key="6">
    <source>
        <dbReference type="PIRNR" id="PIRNR016262"/>
    </source>
</evidence>
<dbReference type="Gene3D" id="3.30.930.10">
    <property type="entry name" value="Bira Bifunctional Protein, Domain 2"/>
    <property type="match status" value="1"/>
</dbReference>
<evidence type="ECO:0000256" key="5">
    <source>
        <dbReference type="HAMAP-Rule" id="MF_00013"/>
    </source>
</evidence>
<comment type="subcellular location">
    <subcellularLocation>
        <location evidence="5">Cytoplasm</location>
    </subcellularLocation>
</comment>
<dbReference type="PANTHER" id="PTHR10993">
    <property type="entry name" value="OCTANOYLTRANSFERASE"/>
    <property type="match status" value="1"/>
</dbReference>
<feature type="binding site" evidence="5">
    <location>
        <begin position="76"/>
        <end position="83"/>
    </location>
    <ligand>
        <name>substrate</name>
    </ligand>
</feature>
<evidence type="ECO:0000313" key="8">
    <source>
        <dbReference type="EMBL" id="BCS96520.1"/>
    </source>
</evidence>